<name>A0ABX7WU02_9GAMM</name>
<feature type="compositionally biased region" description="Low complexity" evidence="7">
    <location>
        <begin position="620"/>
        <end position="637"/>
    </location>
</feature>
<dbReference type="Pfam" id="PF05840">
    <property type="entry name" value="Phage_GPA"/>
    <property type="match status" value="2"/>
</dbReference>
<gene>
    <name evidence="9" type="ORF">J9253_00540</name>
</gene>
<evidence type="ECO:0000259" key="8">
    <source>
        <dbReference type="Pfam" id="PF05840"/>
    </source>
</evidence>
<keyword evidence="6" id="KW-0378">Hydrolase</keyword>
<keyword evidence="10" id="KW-1185">Reference proteome</keyword>
<protein>
    <submittedName>
        <fullName evidence="9">Replication endonuclease</fullName>
    </submittedName>
</protein>
<comment type="similarity">
    <text evidence="2">Belongs to the phage GPA family.</text>
</comment>
<sequence>MMQATHNPLDDFWIFQQLAEINEDFHAMARAGYASRYQQPGIESENRRTANNWLLDTVEELRLESGSKRLVSHERLAQLSGKIIHLFGLDEAAEWARAKGVRVPPCPKDEIDPHQPNSRAALKSRLCSPDWWEKQLTKKHRKDAEAAQIRAGNVCKGESPYVSSEAVANFQWRQQQLEAWKKQAVLISNEGDEVSLDSADHEHAAAFIRFAEFMVRVNGMAAIAAENYVTDDVLATLPDTLKMGDGGAFADVPQLAALDVADPESWVGIAFTLTVPSRFHRYTTRQGKLLLNKHYDATQTPADARDWLQETWKLTQTGWKRKTKHIQPISGYGFRMDEGHHDGVSHYHYGIWVQAKDAQRATQMFYDKALRGEFTDRVKQQSTCQFGKARDAKENGAAVRRLNFKVMTSAAVMVSYMVKYITKGLTGADWEDLKAGVPADQTILNIMARKNVWGLRQYAFWNAPSVMAWRELRRLDDEQASTVLEAARLAAKAGDWKAYTEANGGAACPARARPIGMMRTTKQDAETGQDALNQYGETINQIRGLLVNGVEIRTRLKDWYLLNIGSLEKLLVEQFLRESDTARSDLQPAFSSDLQAVIAQAKEQGKLHRLADRAGVAMFPSSSSSSGGSPPLGLVGLTSHEKNQRAWQADEREVKL</sequence>
<accession>A0ABX7WU02</accession>
<proteinExistence type="inferred from homology"/>
<evidence type="ECO:0000313" key="9">
    <source>
        <dbReference type="EMBL" id="QTR46487.1"/>
    </source>
</evidence>
<evidence type="ECO:0000256" key="2">
    <source>
        <dbReference type="ARBA" id="ARBA00009260"/>
    </source>
</evidence>
<evidence type="ECO:0000256" key="5">
    <source>
        <dbReference type="ARBA" id="ARBA00022759"/>
    </source>
</evidence>
<keyword evidence="5 9" id="KW-0255">Endonuclease</keyword>
<dbReference type="GO" id="GO:0004519">
    <property type="term" value="F:endonuclease activity"/>
    <property type="evidence" value="ECO:0007669"/>
    <property type="project" value="UniProtKB-KW"/>
</dbReference>
<organism evidence="9 10">
    <name type="scientific">Thiothrix litoralis</name>
    <dbReference type="NCBI Taxonomy" id="2891210"/>
    <lineage>
        <taxon>Bacteria</taxon>
        <taxon>Pseudomonadati</taxon>
        <taxon>Pseudomonadota</taxon>
        <taxon>Gammaproteobacteria</taxon>
        <taxon>Thiotrichales</taxon>
        <taxon>Thiotrichaceae</taxon>
        <taxon>Thiothrix</taxon>
    </lineage>
</organism>
<comment type="function">
    <text evidence="1">Possible endonuclease which induces a single-strand cut and initiates DNA replication.</text>
</comment>
<feature type="domain" description="Replication gene A protein-like" evidence="8">
    <location>
        <begin position="259"/>
        <end position="424"/>
    </location>
</feature>
<feature type="region of interest" description="Disordered" evidence="7">
    <location>
        <begin position="618"/>
        <end position="637"/>
    </location>
</feature>
<evidence type="ECO:0000256" key="7">
    <source>
        <dbReference type="SAM" id="MobiDB-lite"/>
    </source>
</evidence>
<evidence type="ECO:0000256" key="1">
    <source>
        <dbReference type="ARBA" id="ARBA00003293"/>
    </source>
</evidence>
<dbReference type="EMBL" id="CP072801">
    <property type="protein sequence ID" value="QTR46487.1"/>
    <property type="molecule type" value="Genomic_DNA"/>
</dbReference>
<keyword evidence="3" id="KW-0235">DNA replication</keyword>
<evidence type="ECO:0000313" key="10">
    <source>
        <dbReference type="Proteomes" id="UP000672039"/>
    </source>
</evidence>
<dbReference type="InterPro" id="IPR008766">
    <property type="entry name" value="Replication_gene_A-like"/>
</dbReference>
<feature type="domain" description="Replication gene A protein-like" evidence="8">
    <location>
        <begin position="92"/>
        <end position="227"/>
    </location>
</feature>
<evidence type="ECO:0000256" key="6">
    <source>
        <dbReference type="ARBA" id="ARBA00022801"/>
    </source>
</evidence>
<reference evidence="9 10" key="1">
    <citation type="submission" date="2021-04" db="EMBL/GenBank/DDBJ databases">
        <title>Genomics, taxonomy and metabolism of representatives of sulfur bacteria of the genus Thiothrix: Thiothrix fructosivorans QT, Thiothrix unzii A1T and three new species, Thiothrix subterranea sp. nov., Thiothrix litoralis sp. nov. and 'Candidatus Thiothrix anitrata' sp. nov.</title>
        <authorList>
            <person name="Ravin N.V."/>
            <person name="Smolyakov D."/>
            <person name="Rudenko T.S."/>
            <person name="Mardanov A.V."/>
            <person name="Beletsky A.V."/>
            <person name="Markov N.D."/>
            <person name="Fomenkov A.I."/>
            <person name="Roberts R.J."/>
            <person name="Karnachuk O.V."/>
            <person name="Novikov A."/>
            <person name="Grabovich M.Y."/>
        </authorList>
    </citation>
    <scope>NUCLEOTIDE SEQUENCE [LARGE SCALE GENOMIC DNA]</scope>
    <source>
        <strain evidence="9 10">AS</strain>
    </source>
</reference>
<dbReference type="RefSeq" id="WP_210222822.1">
    <property type="nucleotide sequence ID" value="NZ_CP072801.1"/>
</dbReference>
<evidence type="ECO:0000256" key="4">
    <source>
        <dbReference type="ARBA" id="ARBA00022722"/>
    </source>
</evidence>
<evidence type="ECO:0000256" key="3">
    <source>
        <dbReference type="ARBA" id="ARBA00022705"/>
    </source>
</evidence>
<dbReference type="Proteomes" id="UP000672039">
    <property type="component" value="Chromosome"/>
</dbReference>
<keyword evidence="4" id="KW-0540">Nuclease</keyword>